<evidence type="ECO:0000313" key="2">
    <source>
        <dbReference type="Proteomes" id="UP000785679"/>
    </source>
</evidence>
<sequence>MVQIVNMRLKHLKVYRDLNGSISLALSQDARYQNSVLLTQNVLRTVERERQLFWELSLLALLSAKPQQFLLSKSLFAAIHVEIVSNKPNTLVSNFSNFYNQENDFSLIFGLLT</sequence>
<dbReference type="EMBL" id="RRYP01038840">
    <property type="protein sequence ID" value="TNV67693.1"/>
    <property type="molecule type" value="Genomic_DNA"/>
</dbReference>
<gene>
    <name evidence="1" type="ORF">FGO68_gene17126</name>
</gene>
<accession>A0A8J8STS1</accession>
<dbReference type="AlphaFoldDB" id="A0A8J8STS1"/>
<proteinExistence type="predicted"/>
<keyword evidence="2" id="KW-1185">Reference proteome</keyword>
<reference evidence="1" key="1">
    <citation type="submission" date="2019-06" db="EMBL/GenBank/DDBJ databases">
        <authorList>
            <person name="Zheng W."/>
        </authorList>
    </citation>
    <scope>NUCLEOTIDE SEQUENCE</scope>
    <source>
        <strain evidence="1">QDHG01</strain>
    </source>
</reference>
<protein>
    <submittedName>
        <fullName evidence="1">Uncharacterized protein</fullName>
    </submittedName>
</protein>
<name>A0A8J8STS1_HALGN</name>
<dbReference type="Proteomes" id="UP000785679">
    <property type="component" value="Unassembled WGS sequence"/>
</dbReference>
<comment type="caution">
    <text evidence="1">The sequence shown here is derived from an EMBL/GenBank/DDBJ whole genome shotgun (WGS) entry which is preliminary data.</text>
</comment>
<evidence type="ECO:0000313" key="1">
    <source>
        <dbReference type="EMBL" id="TNV67693.1"/>
    </source>
</evidence>
<organism evidence="1 2">
    <name type="scientific">Halteria grandinella</name>
    <dbReference type="NCBI Taxonomy" id="5974"/>
    <lineage>
        <taxon>Eukaryota</taxon>
        <taxon>Sar</taxon>
        <taxon>Alveolata</taxon>
        <taxon>Ciliophora</taxon>
        <taxon>Intramacronucleata</taxon>
        <taxon>Spirotrichea</taxon>
        <taxon>Stichotrichia</taxon>
        <taxon>Sporadotrichida</taxon>
        <taxon>Halteriidae</taxon>
        <taxon>Halteria</taxon>
    </lineage>
</organism>